<keyword evidence="2" id="KW-0472">Membrane</keyword>
<keyword evidence="2" id="KW-1133">Transmembrane helix</keyword>
<protein>
    <submittedName>
        <fullName evidence="3">Putative membrane protein DUF2157</fullName>
    </submittedName>
</protein>
<feature type="transmembrane region" description="Helical" evidence="2">
    <location>
        <begin position="875"/>
        <end position="895"/>
    </location>
</feature>
<feature type="transmembrane region" description="Helical" evidence="2">
    <location>
        <begin position="907"/>
        <end position="924"/>
    </location>
</feature>
<evidence type="ECO:0000313" key="4">
    <source>
        <dbReference type="Proteomes" id="UP000247150"/>
    </source>
</evidence>
<feature type="transmembrane region" description="Helical" evidence="2">
    <location>
        <begin position="703"/>
        <end position="720"/>
    </location>
</feature>
<feature type="transmembrane region" description="Helical" evidence="2">
    <location>
        <begin position="958"/>
        <end position="976"/>
    </location>
</feature>
<feature type="compositionally biased region" description="Polar residues" evidence="1">
    <location>
        <begin position="60"/>
        <end position="72"/>
    </location>
</feature>
<comment type="caution">
    <text evidence="3">The sequence shown here is derived from an EMBL/GenBank/DDBJ whole genome shotgun (WGS) entry which is preliminary data.</text>
</comment>
<feature type="transmembrane region" description="Helical" evidence="2">
    <location>
        <begin position="1063"/>
        <end position="1082"/>
    </location>
</feature>
<feature type="transmembrane region" description="Helical" evidence="2">
    <location>
        <begin position="183"/>
        <end position="201"/>
    </location>
</feature>
<feature type="transmembrane region" description="Helical" evidence="2">
    <location>
        <begin position="234"/>
        <end position="253"/>
    </location>
</feature>
<feature type="transmembrane region" description="Helical" evidence="2">
    <location>
        <begin position="777"/>
        <end position="794"/>
    </location>
</feature>
<feature type="transmembrane region" description="Helical" evidence="2">
    <location>
        <begin position="988"/>
        <end position="1005"/>
    </location>
</feature>
<feature type="transmembrane region" description="Helical" evidence="2">
    <location>
        <begin position="930"/>
        <end position="946"/>
    </location>
</feature>
<dbReference type="NCBIfam" id="NF047321">
    <property type="entry name" value="SCO7613_CTERM"/>
    <property type="match status" value="1"/>
</dbReference>
<organism evidence="3 4">
    <name type="scientific">Cytobacillus oceanisediminis</name>
    <dbReference type="NCBI Taxonomy" id="665099"/>
    <lineage>
        <taxon>Bacteria</taxon>
        <taxon>Bacillati</taxon>
        <taxon>Bacillota</taxon>
        <taxon>Bacilli</taxon>
        <taxon>Bacillales</taxon>
        <taxon>Bacillaceae</taxon>
        <taxon>Cytobacillus</taxon>
    </lineage>
</organism>
<feature type="transmembrane region" description="Helical" evidence="2">
    <location>
        <begin position="593"/>
        <end position="611"/>
    </location>
</feature>
<feature type="transmembrane region" description="Helical" evidence="2">
    <location>
        <begin position="617"/>
        <end position="637"/>
    </location>
</feature>
<evidence type="ECO:0000256" key="2">
    <source>
        <dbReference type="SAM" id="Phobius"/>
    </source>
</evidence>
<feature type="transmembrane region" description="Helical" evidence="2">
    <location>
        <begin position="530"/>
        <end position="548"/>
    </location>
</feature>
<feature type="transmembrane region" description="Helical" evidence="2">
    <location>
        <begin position="726"/>
        <end position="743"/>
    </location>
</feature>
<feature type="transmembrane region" description="Helical" evidence="2">
    <location>
        <begin position="750"/>
        <end position="771"/>
    </location>
</feature>
<feature type="transmembrane region" description="Helical" evidence="2">
    <location>
        <begin position="366"/>
        <end position="384"/>
    </location>
</feature>
<feature type="transmembrane region" description="Helical" evidence="2">
    <location>
        <begin position="396"/>
        <end position="413"/>
    </location>
</feature>
<feature type="transmembrane region" description="Helical" evidence="2">
    <location>
        <begin position="824"/>
        <end position="842"/>
    </location>
</feature>
<feature type="transmembrane region" description="Helical" evidence="2">
    <location>
        <begin position="670"/>
        <end position="691"/>
    </location>
</feature>
<feature type="transmembrane region" description="Helical" evidence="2">
    <location>
        <begin position="644"/>
        <end position="664"/>
    </location>
</feature>
<feature type="transmembrane region" description="Helical" evidence="2">
    <location>
        <begin position="560"/>
        <end position="581"/>
    </location>
</feature>
<feature type="transmembrane region" description="Helical" evidence="2">
    <location>
        <begin position="117"/>
        <end position="136"/>
    </location>
</feature>
<feature type="transmembrane region" description="Helical" evidence="2">
    <location>
        <begin position="90"/>
        <end position="111"/>
    </location>
</feature>
<dbReference type="OrthoDB" id="1815069at2"/>
<feature type="transmembrane region" description="Helical" evidence="2">
    <location>
        <begin position="1088"/>
        <end position="1105"/>
    </location>
</feature>
<feature type="transmembrane region" description="Helical" evidence="2">
    <location>
        <begin position="419"/>
        <end position="437"/>
    </location>
</feature>
<name>A0A2V2ZNX4_9BACI</name>
<feature type="transmembrane region" description="Helical" evidence="2">
    <location>
        <begin position="801"/>
        <end position="818"/>
    </location>
</feature>
<dbReference type="RefSeq" id="WP_110066424.1">
    <property type="nucleotide sequence ID" value="NZ_QGTW01000012.1"/>
</dbReference>
<accession>A0A2V2ZNX4</accession>
<feature type="region of interest" description="Disordered" evidence="1">
    <location>
        <begin position="56"/>
        <end position="80"/>
    </location>
</feature>
<feature type="transmembrane region" description="Helical" evidence="2">
    <location>
        <begin position="488"/>
        <end position="518"/>
    </location>
</feature>
<keyword evidence="2" id="KW-0812">Transmembrane</keyword>
<feature type="transmembrane region" description="Helical" evidence="2">
    <location>
        <begin position="291"/>
        <end position="309"/>
    </location>
</feature>
<feature type="transmembrane region" description="Helical" evidence="2">
    <location>
        <begin position="208"/>
        <end position="228"/>
    </location>
</feature>
<feature type="transmembrane region" description="Helical" evidence="2">
    <location>
        <begin position="321"/>
        <end position="346"/>
    </location>
</feature>
<sequence>MDAQTEKYHKSIFHFELAKLKEKDYITDEHFEITMNAHNKYYSDLDEKRQEHELIHTPAIKQNTKQPAQQTVEPKRKLSPEEARERNISWLLNIGVILLLIGGLFVATSNWDTMSDWMKSGSIAFVSLLFYGMAYISNKILKIERTSFAFIVLGSLFLPIFILSIGWFNLLGPYFSFYGEGRFILGAAGSSLIVPIYSILAKKLSSRLFVWFSYIAISFSAGYTLAAFKLDKDGFYLGLILFNALLAAAYHRIKNREDLKLFSKELVYFAQINLVLSTILMLAFFNSHVFYSVNILVTAAIYLSMVYVTGKKEFHFAFSLLVVYGAYQLIEHSVLDAAGPVFYALIGTGFLLMPRVMDHHYHWEKVFRVTSSIVSILAFLYISVEGILLRMNEPSAALLWAYIIIAVQFIYLAKMMANVLFAYLAPIFIASALYEIMLMLDQAFGFKNFIPPVFFIGFVLFISIGYSLKLPMLKVIDSSSRDVGNSIMVFSILLAIGLWDWMAAGTMLLIFSFVMILINAVEKRSFYKEAAPWAIPVSIGFAFMFYGEEMRRTFNFYHDSLGMAMNTVMASAVLLALTYVLKRKNHKTAVRNAFFIAQGFYSISLFTALVLPINDVWVRPAILLGGVAMYLALYFAIKQVWVPFFAAGVSLIAYFSIINGLTLAGVNFEYFNWIQLPMGAFILLAFAYYLLKRDSILAKGFSWIGHFYMPLAMFLTLFMYRENSIWGFLGALGVYWISSRVSLKEWKVKVFLYSVFLALFMAILTGMDHIWDGEYSEFAFLLVSCIIFAFWLHSNQGDKQRSIFFLIPWSLVGIFAFLSAYPFGLVPFVVLVLYAAGLIAYLHRLKLDILSGIPLFLIFIGTMKFLYINQISPEFKTLAAAVFGLILTTIGKIIYNRIFLFKGKRKQADSYTLTAFLFFLSIYLFHTEDLWAKVLPGLLISILIYLQRNRIPTNHFWLLPGLLSGYVLLEPYYALLRHIEIPELLTRELYVLPWIALIILTRKIFKDRYGKLTNRMQWAVLIIVSLLLVQDGLASNTVYDALIVGTLSLLSMLAGTFFRIKAYFFVGSGVLLLNVLLQTRPYWGNLPWWAYLLIAGSLLITVASYNEWQKQKTAKGEEAFILLWKNNIIKKLKEWQ</sequence>
<feature type="transmembrane region" description="Helical" evidence="2">
    <location>
        <begin position="849"/>
        <end position="869"/>
    </location>
</feature>
<feature type="transmembrane region" description="Helical" evidence="2">
    <location>
        <begin position="1017"/>
        <end position="1035"/>
    </location>
</feature>
<evidence type="ECO:0000313" key="3">
    <source>
        <dbReference type="EMBL" id="PWW25716.1"/>
    </source>
</evidence>
<dbReference type="EMBL" id="QGTW01000012">
    <property type="protein sequence ID" value="PWW25716.1"/>
    <property type="molecule type" value="Genomic_DNA"/>
</dbReference>
<proteinExistence type="predicted"/>
<feature type="transmembrane region" description="Helical" evidence="2">
    <location>
        <begin position="265"/>
        <end position="285"/>
    </location>
</feature>
<evidence type="ECO:0000256" key="1">
    <source>
        <dbReference type="SAM" id="MobiDB-lite"/>
    </source>
</evidence>
<dbReference type="InterPro" id="IPR058062">
    <property type="entry name" value="SCO7613_C"/>
</dbReference>
<gene>
    <name evidence="3" type="ORF">DFO73_1128</name>
</gene>
<dbReference type="AlphaFoldDB" id="A0A2V2ZNX4"/>
<dbReference type="Proteomes" id="UP000247150">
    <property type="component" value="Unassembled WGS sequence"/>
</dbReference>
<feature type="transmembrane region" description="Helical" evidence="2">
    <location>
        <begin position="148"/>
        <end position="171"/>
    </location>
</feature>
<reference evidence="3 4" key="1">
    <citation type="submission" date="2018-05" db="EMBL/GenBank/DDBJ databases">
        <title>Freshwater and sediment microbial communities from various areas in North America, analyzing microbe dynamics in response to fracking.</title>
        <authorList>
            <person name="Lamendella R."/>
        </authorList>
    </citation>
    <scope>NUCLEOTIDE SEQUENCE [LARGE SCALE GENOMIC DNA]</scope>
    <source>
        <strain evidence="3 4">15_TX</strain>
    </source>
</reference>
<feature type="transmembrane region" description="Helical" evidence="2">
    <location>
        <begin position="449"/>
        <end position="468"/>
    </location>
</feature>